<dbReference type="GO" id="GO:0009103">
    <property type="term" value="P:lipopolysaccharide biosynthetic process"/>
    <property type="evidence" value="ECO:0007669"/>
    <property type="project" value="UniProtKB-UniRule"/>
</dbReference>
<dbReference type="UniPathway" id="UPA00358">
    <property type="reaction ID" value="UER00476"/>
</dbReference>
<sequence length="282" mass="30878">MAEARSKADREFIAVIPARYASSRLPGKPLAEIAGEPMVAHVWRRACQSGASRVVVATDDPRIAQTMAPLGAEVVMTRADHPSGTDRLAEVAEQLRLDGDAVLVNVQGDEPLIPPALIDQVAERLFDDPGASIATLAEPISEAAVLFNPNVVKVVHGQDGRALYFSRSPIPWDRESWGREFWDSEFGDREAIAGRPEALEGGAWLRHIGLYAYRVDFLAEYGDWLPSPLERLEQLEQLRALHHGHAIQVALARESHPAGVDTAEDLARVRALLERDKPQGGV</sequence>
<comment type="function">
    <text evidence="5">Activates KDO (a required 8-carbon sugar) for incorporation into bacterial lipopolysaccharide in Gram-negative bacteria.</text>
</comment>
<keyword evidence="7" id="KW-1185">Reference proteome</keyword>
<dbReference type="Gene3D" id="3.90.550.10">
    <property type="entry name" value="Spore Coat Polysaccharide Biosynthesis Protein SpsA, Chain A"/>
    <property type="match status" value="1"/>
</dbReference>
<keyword evidence="2 5" id="KW-0808">Transferase</keyword>
<dbReference type="InterPro" id="IPR004528">
    <property type="entry name" value="KdsB"/>
</dbReference>
<dbReference type="Proteomes" id="UP000448235">
    <property type="component" value="Unassembled WGS sequence"/>
</dbReference>
<dbReference type="FunFam" id="3.90.550.10:FF:000011">
    <property type="entry name" value="3-deoxy-manno-octulosonate cytidylyltransferase"/>
    <property type="match status" value="1"/>
</dbReference>
<evidence type="ECO:0000256" key="5">
    <source>
        <dbReference type="HAMAP-Rule" id="MF_00057"/>
    </source>
</evidence>
<dbReference type="NCBIfam" id="NF003952">
    <property type="entry name" value="PRK05450.1-5"/>
    <property type="match status" value="1"/>
</dbReference>
<dbReference type="InterPro" id="IPR003329">
    <property type="entry name" value="Cytidylyl_trans"/>
</dbReference>
<dbReference type="AlphaFoldDB" id="A0A7X4VXA3"/>
<dbReference type="NCBIfam" id="NF009905">
    <property type="entry name" value="PRK13368.1"/>
    <property type="match status" value="1"/>
</dbReference>
<dbReference type="NCBIfam" id="NF003950">
    <property type="entry name" value="PRK05450.1-3"/>
    <property type="match status" value="1"/>
</dbReference>
<dbReference type="GO" id="GO:0008690">
    <property type="term" value="F:3-deoxy-manno-octulosonate cytidylyltransferase activity"/>
    <property type="evidence" value="ECO:0007669"/>
    <property type="project" value="UniProtKB-UniRule"/>
</dbReference>
<comment type="pathway">
    <text evidence="5">Nucleotide-sugar biosynthesis; CMP-3-deoxy-D-manno-octulosonate biosynthesis; CMP-3-deoxy-D-manno-octulosonate from 3-deoxy-D-manno-octulosonate and CTP: step 1/1.</text>
</comment>
<comment type="similarity">
    <text evidence="5">Belongs to the KdsB family.</text>
</comment>
<protein>
    <recommendedName>
        <fullName evidence="5">3-deoxy-manno-octulosonate cytidylyltransferase</fullName>
        <ecNumber evidence="5">2.7.7.38</ecNumber>
    </recommendedName>
    <alternativeName>
        <fullName evidence="5">CMP-2-keto-3-deoxyoctulosonic acid synthase</fullName>
        <shortName evidence="5">CKS</shortName>
        <shortName evidence="5">CMP-KDO synthase</shortName>
    </alternativeName>
</protein>
<dbReference type="NCBIfam" id="TIGR00466">
    <property type="entry name" value="kdsB"/>
    <property type="match status" value="1"/>
</dbReference>
<dbReference type="GO" id="GO:0033468">
    <property type="term" value="P:CMP-keto-3-deoxy-D-manno-octulosonic acid biosynthetic process"/>
    <property type="evidence" value="ECO:0007669"/>
    <property type="project" value="UniProtKB-UniRule"/>
</dbReference>
<gene>
    <name evidence="5 6" type="primary">kdsB</name>
    <name evidence="6" type="ORF">GRB80_03705</name>
</gene>
<dbReference type="InterPro" id="IPR029044">
    <property type="entry name" value="Nucleotide-diphossugar_trans"/>
</dbReference>
<reference evidence="6 7" key="1">
    <citation type="submission" date="2019-12" db="EMBL/GenBank/DDBJ databases">
        <title>Draft genome sequencing of Halomonas icarensis D1-1.</title>
        <authorList>
            <person name="Pandiyan K."/>
            <person name="Kushwaha P."/>
            <person name="Gowdham M."/>
            <person name="Chakdar H."/>
            <person name="Singh A."/>
            <person name="Kumar M."/>
            <person name="Saxena A.K."/>
        </authorList>
    </citation>
    <scope>NUCLEOTIDE SEQUENCE [LARGE SCALE GENOMIC DNA]</scope>
    <source>
        <strain evidence="6 7">D1-1</strain>
    </source>
</reference>
<dbReference type="EC" id="2.7.7.38" evidence="5"/>
<evidence type="ECO:0000256" key="3">
    <source>
        <dbReference type="ARBA" id="ARBA00022695"/>
    </source>
</evidence>
<evidence type="ECO:0000256" key="1">
    <source>
        <dbReference type="ARBA" id="ARBA00004370"/>
    </source>
</evidence>
<dbReference type="GO" id="GO:0005829">
    <property type="term" value="C:cytosol"/>
    <property type="evidence" value="ECO:0007669"/>
    <property type="project" value="TreeGrafter"/>
</dbReference>
<dbReference type="PANTHER" id="PTHR42866">
    <property type="entry name" value="3-DEOXY-MANNO-OCTULOSONATE CYTIDYLYLTRANSFERASE"/>
    <property type="match status" value="1"/>
</dbReference>
<keyword evidence="4 5" id="KW-0448">Lipopolysaccharide biosynthesis</keyword>
<organism evidence="6 7">
    <name type="scientific">Halomonas icarae</name>
    <dbReference type="NCBI Taxonomy" id="2691040"/>
    <lineage>
        <taxon>Bacteria</taxon>
        <taxon>Pseudomonadati</taxon>
        <taxon>Pseudomonadota</taxon>
        <taxon>Gammaproteobacteria</taxon>
        <taxon>Oceanospirillales</taxon>
        <taxon>Halomonadaceae</taxon>
        <taxon>Halomonas</taxon>
    </lineage>
</organism>
<comment type="catalytic activity">
    <reaction evidence="5">
        <text>3-deoxy-alpha-D-manno-oct-2-ulosonate + CTP = CMP-3-deoxy-beta-D-manno-octulosonate + diphosphate</text>
        <dbReference type="Rhea" id="RHEA:23448"/>
        <dbReference type="ChEBI" id="CHEBI:33019"/>
        <dbReference type="ChEBI" id="CHEBI:37563"/>
        <dbReference type="ChEBI" id="CHEBI:85986"/>
        <dbReference type="ChEBI" id="CHEBI:85987"/>
        <dbReference type="EC" id="2.7.7.38"/>
    </reaction>
</comment>
<dbReference type="GO" id="GO:0016020">
    <property type="term" value="C:membrane"/>
    <property type="evidence" value="ECO:0007669"/>
    <property type="project" value="UniProtKB-SubCell"/>
</dbReference>
<dbReference type="SUPFAM" id="SSF53448">
    <property type="entry name" value="Nucleotide-diphospho-sugar transferases"/>
    <property type="match status" value="1"/>
</dbReference>
<dbReference type="RefSeq" id="WP_161422572.1">
    <property type="nucleotide sequence ID" value="NZ_JARWMY010000003.1"/>
</dbReference>
<dbReference type="CDD" id="cd02517">
    <property type="entry name" value="CMP-KDO-Synthetase"/>
    <property type="match status" value="1"/>
</dbReference>
<name>A0A7X4VXA3_9GAMM</name>
<evidence type="ECO:0000313" key="6">
    <source>
        <dbReference type="EMBL" id="NAW11946.1"/>
    </source>
</evidence>
<evidence type="ECO:0000256" key="2">
    <source>
        <dbReference type="ARBA" id="ARBA00022679"/>
    </source>
</evidence>
<dbReference type="Pfam" id="PF02348">
    <property type="entry name" value="CTP_transf_3"/>
    <property type="match status" value="1"/>
</dbReference>
<keyword evidence="5" id="KW-0963">Cytoplasm</keyword>
<proteinExistence type="inferred from homology"/>
<comment type="caution">
    <text evidence="6">The sequence shown here is derived from an EMBL/GenBank/DDBJ whole genome shotgun (WGS) entry which is preliminary data.</text>
</comment>
<comment type="subcellular location">
    <subcellularLocation>
        <location evidence="5">Cytoplasm</location>
    </subcellularLocation>
    <subcellularLocation>
        <location evidence="1">Membrane</location>
    </subcellularLocation>
</comment>
<evidence type="ECO:0000256" key="4">
    <source>
        <dbReference type="ARBA" id="ARBA00022985"/>
    </source>
</evidence>
<dbReference type="PANTHER" id="PTHR42866:SF2">
    <property type="entry name" value="3-DEOXY-MANNO-OCTULOSONATE CYTIDYLYLTRANSFERASE, MITOCHONDRIAL"/>
    <property type="match status" value="1"/>
</dbReference>
<evidence type="ECO:0000313" key="7">
    <source>
        <dbReference type="Proteomes" id="UP000448235"/>
    </source>
</evidence>
<dbReference type="HAMAP" id="MF_00057">
    <property type="entry name" value="KdsB"/>
    <property type="match status" value="1"/>
</dbReference>
<keyword evidence="3 5" id="KW-0548">Nucleotidyltransferase</keyword>
<dbReference type="EMBL" id="WUTS01000001">
    <property type="protein sequence ID" value="NAW11946.1"/>
    <property type="molecule type" value="Genomic_DNA"/>
</dbReference>
<accession>A0A7X4VXA3</accession>